<dbReference type="EMBL" id="FMZA01000023">
    <property type="protein sequence ID" value="SDC94419.1"/>
    <property type="molecule type" value="Genomic_DNA"/>
</dbReference>
<keyword evidence="4" id="KW-1185">Reference proteome</keyword>
<dbReference type="Proteomes" id="UP000199387">
    <property type="component" value="Unassembled WGS sequence"/>
</dbReference>
<reference evidence="3 4" key="1">
    <citation type="submission" date="2016-10" db="EMBL/GenBank/DDBJ databases">
        <authorList>
            <person name="de Groot N.N."/>
        </authorList>
    </citation>
    <scope>NUCLEOTIDE SEQUENCE [LARGE SCALE GENOMIC DNA]</scope>
    <source>
        <strain evidence="3 4">DSM 45514</strain>
    </source>
</reference>
<dbReference type="RefSeq" id="WP_091572709.1">
    <property type="nucleotide sequence ID" value="NZ_FMZA01000023.1"/>
</dbReference>
<evidence type="ECO:0000256" key="2">
    <source>
        <dbReference type="SAM" id="Phobius"/>
    </source>
</evidence>
<protein>
    <submittedName>
        <fullName evidence="3">Uncharacterized protein</fullName>
    </submittedName>
</protein>
<keyword evidence="2" id="KW-1133">Transmembrane helix</keyword>
<feature type="transmembrane region" description="Helical" evidence="2">
    <location>
        <begin position="12"/>
        <end position="30"/>
    </location>
</feature>
<organism evidence="3 4">
    <name type="scientific">Melghirimyces thermohalophilus</name>
    <dbReference type="NCBI Taxonomy" id="1236220"/>
    <lineage>
        <taxon>Bacteria</taxon>
        <taxon>Bacillati</taxon>
        <taxon>Bacillota</taxon>
        <taxon>Bacilli</taxon>
        <taxon>Bacillales</taxon>
        <taxon>Thermoactinomycetaceae</taxon>
        <taxon>Melghirimyces</taxon>
    </lineage>
</organism>
<keyword evidence="2" id="KW-0812">Transmembrane</keyword>
<feature type="region of interest" description="Disordered" evidence="1">
    <location>
        <begin position="41"/>
        <end position="99"/>
    </location>
</feature>
<keyword evidence="2" id="KW-0472">Membrane</keyword>
<evidence type="ECO:0000313" key="4">
    <source>
        <dbReference type="Proteomes" id="UP000199387"/>
    </source>
</evidence>
<dbReference type="AlphaFoldDB" id="A0A1G6QQ03"/>
<proteinExistence type="predicted"/>
<evidence type="ECO:0000256" key="1">
    <source>
        <dbReference type="SAM" id="MobiDB-lite"/>
    </source>
</evidence>
<feature type="compositionally biased region" description="Basic and acidic residues" evidence="1">
    <location>
        <begin position="68"/>
        <end position="99"/>
    </location>
</feature>
<evidence type="ECO:0000313" key="3">
    <source>
        <dbReference type="EMBL" id="SDC94419.1"/>
    </source>
</evidence>
<sequence>MDGILNIPVPVWIGLLVLIIVVIIIVNMRISRQRSQEVKELEKAFAKPNGSAQEDPSDDEDQYPEVGGKQETDQRERTAADSEKESVPDDSESERPNRS</sequence>
<name>A0A1G6QQ03_9BACL</name>
<accession>A0A1G6QQ03</accession>
<gene>
    <name evidence="3" type="ORF">SAMN04488112_12321</name>
</gene>
<dbReference type="STRING" id="1236220.SAMN04488112_12321"/>